<reference evidence="1 2" key="1">
    <citation type="submission" date="2020-07" db="EMBL/GenBank/DDBJ databases">
        <title>Huge and variable diversity of episymbiotic CPR bacteria and DPANN archaea in groundwater ecosystems.</title>
        <authorList>
            <person name="He C.Y."/>
            <person name="Keren R."/>
            <person name="Whittaker M."/>
            <person name="Farag I.F."/>
            <person name="Doudna J."/>
            <person name="Cate J.H.D."/>
            <person name="Banfield J.F."/>
        </authorList>
    </citation>
    <scope>NUCLEOTIDE SEQUENCE [LARGE SCALE GENOMIC DNA]</scope>
    <source>
        <strain evidence="1">NC_groundwater_541_Ag_S-0.1um_46_50</strain>
    </source>
</reference>
<evidence type="ECO:0000313" key="1">
    <source>
        <dbReference type="EMBL" id="QQG45222.1"/>
    </source>
</evidence>
<gene>
    <name evidence="1" type="ORF">HYW89_04480</name>
</gene>
<dbReference type="EMBL" id="CP066690">
    <property type="protein sequence ID" value="QQG45222.1"/>
    <property type="molecule type" value="Genomic_DNA"/>
</dbReference>
<dbReference type="InterPro" id="IPR015813">
    <property type="entry name" value="Pyrv/PenolPyrv_kinase-like_dom"/>
</dbReference>
<dbReference type="GO" id="GO:0003824">
    <property type="term" value="F:catalytic activity"/>
    <property type="evidence" value="ECO:0007669"/>
    <property type="project" value="InterPro"/>
</dbReference>
<dbReference type="Proteomes" id="UP000595618">
    <property type="component" value="Chromosome"/>
</dbReference>
<dbReference type="Gene3D" id="3.20.20.60">
    <property type="entry name" value="Phosphoenolpyruvate-binding domains"/>
    <property type="match status" value="1"/>
</dbReference>
<organism evidence="1 2">
    <name type="scientific">Candidatus Sungiibacteriota bacterium</name>
    <dbReference type="NCBI Taxonomy" id="2750080"/>
    <lineage>
        <taxon>Bacteria</taxon>
        <taxon>Candidatus Sungiibacteriota</taxon>
    </lineage>
</organism>
<dbReference type="SUPFAM" id="SSF51621">
    <property type="entry name" value="Phosphoenolpyruvate/pyruvate domain"/>
    <property type="match status" value="1"/>
</dbReference>
<name>A0A7T5RJE7_9BACT</name>
<accession>A0A7T5RJE7</accession>
<sequence length="371" mass="42499">MVTGLRRFFPSLSRVKSPEALLFKPLKLMVTLWSSFPHFTKFMDDKRIAGIRLNSAMINNPELEKELTALHDLKPAVPLYFDAKGRQLRVAWVDKENTTHLDLRLNHPISVKTPVMVLFKAGADSAMLEKLEEDGRRLVFRGGPAYMVYPGESIHILDPSLKTSGPLFTDEEKSKLEKVQRAGFKNYFLSYVEDQRDIDEFQELIGRDTVVMLKIENRRGLNFVARGFRKSDNLILVAARGDLFIELEWPHMIVDALRLIVGKDPEACVGSRILLSVVNDIRNRKISEAIKLVRALDLNKQDPARLVETTLLSLINRDIPSCADFCDLTWLYDIGYRTMMLCDELCLREDLLDIAIGAFDAFRKDRERIKS</sequence>
<dbReference type="InterPro" id="IPR040442">
    <property type="entry name" value="Pyrv_kinase-like_dom_sf"/>
</dbReference>
<evidence type="ECO:0008006" key="3">
    <source>
        <dbReference type="Google" id="ProtNLM"/>
    </source>
</evidence>
<dbReference type="AlphaFoldDB" id="A0A7T5RJE7"/>
<protein>
    <recommendedName>
        <fullName evidence="3">Pyruvate kinase barrel domain-containing protein</fullName>
    </recommendedName>
</protein>
<evidence type="ECO:0000313" key="2">
    <source>
        <dbReference type="Proteomes" id="UP000595618"/>
    </source>
</evidence>
<proteinExistence type="predicted"/>